<comment type="similarity">
    <text evidence="7">Belongs to the binding-protein-dependent transport system permease family.</text>
</comment>
<evidence type="ECO:0000256" key="7">
    <source>
        <dbReference type="RuleBase" id="RU363032"/>
    </source>
</evidence>
<evidence type="ECO:0000256" key="3">
    <source>
        <dbReference type="ARBA" id="ARBA00022475"/>
    </source>
</evidence>
<dbReference type="Pfam" id="PF00528">
    <property type="entry name" value="BPD_transp_1"/>
    <property type="match status" value="1"/>
</dbReference>
<evidence type="ECO:0000313" key="9">
    <source>
        <dbReference type="EMBL" id="CUH92110.1"/>
    </source>
</evidence>
<comment type="subcellular location">
    <subcellularLocation>
        <location evidence="1 7">Cell membrane</location>
        <topology evidence="1 7">Multi-pass membrane protein</topology>
    </subcellularLocation>
</comment>
<evidence type="ECO:0000313" key="10">
    <source>
        <dbReference type="Proteomes" id="UP000196053"/>
    </source>
</evidence>
<keyword evidence="2 7" id="KW-0813">Transport</keyword>
<dbReference type="EMBL" id="LN879430">
    <property type="protein sequence ID" value="CUH92110.1"/>
    <property type="molecule type" value="Genomic_DNA"/>
</dbReference>
<feature type="transmembrane region" description="Helical" evidence="7">
    <location>
        <begin position="162"/>
        <end position="179"/>
    </location>
</feature>
<name>A0A0K8J3N4_9FIRM</name>
<dbReference type="PANTHER" id="PTHR43227:SF11">
    <property type="entry name" value="BLL4140 PROTEIN"/>
    <property type="match status" value="1"/>
</dbReference>
<evidence type="ECO:0000256" key="1">
    <source>
        <dbReference type="ARBA" id="ARBA00004651"/>
    </source>
</evidence>
<dbReference type="PROSITE" id="PS50928">
    <property type="entry name" value="ABC_TM1"/>
    <property type="match status" value="1"/>
</dbReference>
<feature type="transmembrane region" description="Helical" evidence="7">
    <location>
        <begin position="20"/>
        <end position="37"/>
    </location>
</feature>
<dbReference type="InterPro" id="IPR035906">
    <property type="entry name" value="MetI-like_sf"/>
</dbReference>
<evidence type="ECO:0000256" key="5">
    <source>
        <dbReference type="ARBA" id="ARBA00022989"/>
    </source>
</evidence>
<sequence>MRQKRSTRKVLQYLKKTWTLYLMMVIPVTFAIVFRYLPMTNISMAFKDYNMFKGVWDSPWSDPIFKWFQKAFNTKDFWYALRNTIMLNGLDLIFGFPLPIILSLLLNELAYKRYKKFTQTIVYLPHFLSWIIISGIAKQLLAPRTGVVNIFLGKMGVGSIDFLQTSGLYVATYIALGLWKEMGWNTIIYLAAITGINPELYEAAEVDGASRLRKIWHVTLPGIRSTIVVLLIMNMGRILGSEFDRPFALQNDLVMNVADVLGTYVYRVGIRGFQFSLTAAVGLFQSVVCVIFLFAANSIAKRFGERGIW</sequence>
<dbReference type="Gene3D" id="1.10.3720.10">
    <property type="entry name" value="MetI-like"/>
    <property type="match status" value="1"/>
</dbReference>
<dbReference type="AlphaFoldDB" id="A0A0K8J3N4"/>
<dbReference type="SUPFAM" id="SSF161098">
    <property type="entry name" value="MetI-like"/>
    <property type="match status" value="1"/>
</dbReference>
<feature type="transmembrane region" description="Helical" evidence="7">
    <location>
        <begin position="218"/>
        <end position="239"/>
    </location>
</feature>
<evidence type="ECO:0000256" key="4">
    <source>
        <dbReference type="ARBA" id="ARBA00022692"/>
    </source>
</evidence>
<evidence type="ECO:0000259" key="8">
    <source>
        <dbReference type="PROSITE" id="PS50928"/>
    </source>
</evidence>
<keyword evidence="6 7" id="KW-0472">Membrane</keyword>
<dbReference type="PANTHER" id="PTHR43227">
    <property type="entry name" value="BLL4140 PROTEIN"/>
    <property type="match status" value="1"/>
</dbReference>
<keyword evidence="10" id="KW-1185">Reference proteome</keyword>
<proteinExistence type="inferred from homology"/>
<keyword evidence="4 7" id="KW-0812">Transmembrane</keyword>
<accession>A0A0K8J3N4</accession>
<keyword evidence="3" id="KW-1003">Cell membrane</keyword>
<feature type="domain" description="ABC transmembrane type-1" evidence="8">
    <location>
        <begin position="81"/>
        <end position="296"/>
    </location>
</feature>
<feature type="transmembrane region" description="Helical" evidence="7">
    <location>
        <begin position="85"/>
        <end position="109"/>
    </location>
</feature>
<dbReference type="CDD" id="cd06261">
    <property type="entry name" value="TM_PBP2"/>
    <property type="match status" value="1"/>
</dbReference>
<dbReference type="GO" id="GO:0005886">
    <property type="term" value="C:plasma membrane"/>
    <property type="evidence" value="ECO:0007669"/>
    <property type="project" value="UniProtKB-SubCell"/>
</dbReference>
<dbReference type="OrthoDB" id="2637002at2"/>
<organism evidence="9 10">
    <name type="scientific">Herbinix luporum</name>
    <dbReference type="NCBI Taxonomy" id="1679721"/>
    <lineage>
        <taxon>Bacteria</taxon>
        <taxon>Bacillati</taxon>
        <taxon>Bacillota</taxon>
        <taxon>Clostridia</taxon>
        <taxon>Lachnospirales</taxon>
        <taxon>Lachnospiraceae</taxon>
        <taxon>Herbinix</taxon>
    </lineage>
</organism>
<reference evidence="10" key="1">
    <citation type="submission" date="2015-09" db="EMBL/GenBank/DDBJ databases">
        <authorList>
            <person name="Wibberg D."/>
        </authorList>
    </citation>
    <scope>NUCLEOTIDE SEQUENCE [LARGE SCALE GENOMIC DNA]</scope>
    <source>
        <strain evidence="10">SD1D</strain>
    </source>
</reference>
<evidence type="ECO:0000256" key="6">
    <source>
        <dbReference type="ARBA" id="ARBA00023136"/>
    </source>
</evidence>
<keyword evidence="5 7" id="KW-1133">Transmembrane helix</keyword>
<feature type="transmembrane region" description="Helical" evidence="7">
    <location>
        <begin position="273"/>
        <end position="296"/>
    </location>
</feature>
<dbReference type="GO" id="GO:0055085">
    <property type="term" value="P:transmembrane transport"/>
    <property type="evidence" value="ECO:0007669"/>
    <property type="project" value="InterPro"/>
</dbReference>
<dbReference type="Proteomes" id="UP000196053">
    <property type="component" value="Chromosome I"/>
</dbReference>
<dbReference type="InterPro" id="IPR000515">
    <property type="entry name" value="MetI-like"/>
</dbReference>
<gene>
    <name evidence="9" type="ORF">SD1D_0558</name>
</gene>
<feature type="transmembrane region" description="Helical" evidence="7">
    <location>
        <begin position="121"/>
        <end position="142"/>
    </location>
</feature>
<dbReference type="KEGG" id="hsd:SD1D_0558"/>
<dbReference type="InterPro" id="IPR050809">
    <property type="entry name" value="UgpAE/MalFG_permease"/>
</dbReference>
<evidence type="ECO:0000256" key="2">
    <source>
        <dbReference type="ARBA" id="ARBA00022448"/>
    </source>
</evidence>
<protein>
    <submittedName>
        <fullName evidence="9">Putative membrane protein</fullName>
    </submittedName>
</protein>